<dbReference type="MEROPS" id="C54.001"/>
<evidence type="ECO:0000313" key="13">
    <source>
        <dbReference type="EMBL" id="CCF56226.1"/>
    </source>
</evidence>
<keyword evidence="4 11" id="KW-0963">Cytoplasm</keyword>
<dbReference type="InterPro" id="IPR038765">
    <property type="entry name" value="Papain-like_cys_pep_sf"/>
</dbReference>
<keyword evidence="11" id="KW-0539">Nucleus</keyword>
<keyword evidence="3" id="KW-0813">Transport</keyword>
<dbReference type="KEGG" id="kaf:KAFR_0A07920"/>
<comment type="catalytic activity">
    <reaction evidence="10">
        <text>[protein]-C-terminal L-amino acid-glycyl-phosphatidylethanolamide + H2O = [protein]-C-terminal L-amino acid-glycine + a 1,2-diacyl-sn-glycero-3-phosphoethanolamine</text>
        <dbReference type="Rhea" id="RHEA:67548"/>
        <dbReference type="Rhea" id="RHEA-COMP:17323"/>
        <dbReference type="Rhea" id="RHEA-COMP:17324"/>
        <dbReference type="ChEBI" id="CHEBI:15377"/>
        <dbReference type="ChEBI" id="CHEBI:64612"/>
        <dbReference type="ChEBI" id="CHEBI:172940"/>
        <dbReference type="ChEBI" id="CHEBI:172941"/>
    </reaction>
    <physiologicalReaction direction="left-to-right" evidence="10">
        <dbReference type="Rhea" id="RHEA:67549"/>
    </physiologicalReaction>
</comment>
<keyword evidence="14" id="KW-1185">Reference proteome</keyword>
<dbReference type="RefSeq" id="XP_003955361.1">
    <property type="nucleotide sequence ID" value="XM_003955312.1"/>
</dbReference>
<dbReference type="GO" id="GO:0000423">
    <property type="term" value="P:mitophagy"/>
    <property type="evidence" value="ECO:0007669"/>
    <property type="project" value="TreeGrafter"/>
</dbReference>
<dbReference type="eggNOG" id="KOG2674">
    <property type="taxonomic scope" value="Eukaryota"/>
</dbReference>
<dbReference type="GO" id="GO:0035973">
    <property type="term" value="P:aggrephagy"/>
    <property type="evidence" value="ECO:0007669"/>
    <property type="project" value="TreeGrafter"/>
</dbReference>
<accession>H2APC6</accession>
<dbReference type="HOGENOM" id="CLU_021259_5_3_1"/>
<gene>
    <name evidence="13" type="primary">KAFR0A07920</name>
    <name evidence="13" type="ORF">KAFR_0A07920</name>
</gene>
<evidence type="ECO:0000256" key="1">
    <source>
        <dbReference type="ARBA" id="ARBA00004329"/>
    </source>
</evidence>
<evidence type="ECO:0000313" key="14">
    <source>
        <dbReference type="Proteomes" id="UP000005220"/>
    </source>
</evidence>
<dbReference type="GO" id="GO:0032258">
    <property type="term" value="P:cytoplasm to vacuole targeting by the Cvt pathway"/>
    <property type="evidence" value="ECO:0007669"/>
    <property type="project" value="EnsemblFungi"/>
</dbReference>
<dbReference type="AlphaFoldDB" id="H2APC6"/>
<dbReference type="GO" id="GO:0004197">
    <property type="term" value="F:cysteine-type endopeptidase activity"/>
    <property type="evidence" value="ECO:0007669"/>
    <property type="project" value="EnsemblFungi"/>
</dbReference>
<dbReference type="SUPFAM" id="SSF54001">
    <property type="entry name" value="Cysteine proteinases"/>
    <property type="match status" value="1"/>
</dbReference>
<keyword evidence="7" id="KW-0788">Thiol protease</keyword>
<proteinExistence type="inferred from homology"/>
<evidence type="ECO:0000256" key="10">
    <source>
        <dbReference type="ARBA" id="ARBA00029362"/>
    </source>
</evidence>
<dbReference type="STRING" id="1071382.H2APC6"/>
<dbReference type="OrthoDB" id="2960936at2759"/>
<keyword evidence="9" id="KW-0072">Autophagy</keyword>
<dbReference type="GO" id="GO:0006612">
    <property type="term" value="P:protein targeting to membrane"/>
    <property type="evidence" value="ECO:0007669"/>
    <property type="project" value="EnsemblFungi"/>
</dbReference>
<dbReference type="GO" id="GO:0005634">
    <property type="term" value="C:nucleus"/>
    <property type="evidence" value="ECO:0007669"/>
    <property type="project" value="UniProtKB-SubCell"/>
</dbReference>
<comment type="similarity">
    <text evidence="2 11">Belongs to the peptidase C54 family.</text>
</comment>
<evidence type="ECO:0000256" key="5">
    <source>
        <dbReference type="ARBA" id="ARBA00022670"/>
    </source>
</evidence>
<evidence type="ECO:0000256" key="9">
    <source>
        <dbReference type="ARBA" id="ARBA00023006"/>
    </source>
</evidence>
<evidence type="ECO:0000256" key="4">
    <source>
        <dbReference type="ARBA" id="ARBA00022490"/>
    </source>
</evidence>
<evidence type="ECO:0000256" key="7">
    <source>
        <dbReference type="ARBA" id="ARBA00022807"/>
    </source>
</evidence>
<sequence>MELIQKLSSHKNETGSADQEEYPYVVLGRHYPPQSDSANNIDDNSFFKTFFNRNSNLNQDFLSDVNSRLAFTYRTKFQPILRSSEGPSPLNFRMIFRDNPINTLENVINNPDCFNTDIGWGCMIRTGQSLLGNALQLAKLGRHFRLDNKMGIKDDEIISWFRDTTQEPFSIHKFVEKGNKLANKKPGEWFGPAATSISIQSLIEEFPECGIDKCLVSVSSGDIFEDDVREIFEENMDSKILFLMGVKLGLDAVNSFYWEDILNILDSKFSVGIAGGRPSSSLYFFGHQGNELLYFDPHRPQPSLVDPSVYETCHTTNFGKLDIKDMDPSMLIGILISGEQEWETWKSLVNTSQIINISEKRLDEISNFGDFDVDSMASSSNSFEVKSVNPLDSDYVDLGSILYGHETYPRTSLSEYQNVQCKKQKIIVLESRTMNSCDLDVEIEPVLVEQDTVGIETSENMAP</sequence>
<keyword evidence="5 11" id="KW-0645">Protease</keyword>
<organism evidence="13 14">
    <name type="scientific">Kazachstania africana (strain ATCC 22294 / BCRC 22015 / CBS 2517 / CECT 1963 / NBRC 1671 / NRRL Y-8276)</name>
    <name type="common">Yeast</name>
    <name type="synonym">Kluyveromyces africanus</name>
    <dbReference type="NCBI Taxonomy" id="1071382"/>
    <lineage>
        <taxon>Eukaryota</taxon>
        <taxon>Fungi</taxon>
        <taxon>Dikarya</taxon>
        <taxon>Ascomycota</taxon>
        <taxon>Saccharomycotina</taxon>
        <taxon>Saccharomycetes</taxon>
        <taxon>Saccharomycetales</taxon>
        <taxon>Saccharomycetaceae</taxon>
        <taxon>Kazachstania</taxon>
    </lineage>
</organism>
<evidence type="ECO:0000259" key="12">
    <source>
        <dbReference type="Pfam" id="PF03416"/>
    </source>
</evidence>
<dbReference type="GO" id="GO:0000407">
    <property type="term" value="C:phagophore assembly site"/>
    <property type="evidence" value="ECO:0007669"/>
    <property type="project" value="UniProtKB-SubCell"/>
</dbReference>
<reference evidence="13 14" key="1">
    <citation type="journal article" date="2011" name="Proc. Natl. Acad. Sci. U.S.A.">
        <title>Evolutionary erosion of yeast sex chromosomes by mating-type switching accidents.</title>
        <authorList>
            <person name="Gordon J.L."/>
            <person name="Armisen D."/>
            <person name="Proux-Wera E."/>
            <person name="Oheigeartaigh S.S."/>
            <person name="Byrne K.P."/>
            <person name="Wolfe K.H."/>
        </authorList>
    </citation>
    <scope>NUCLEOTIDE SEQUENCE [LARGE SCALE GENOMIC DNA]</scope>
    <source>
        <strain evidence="14">ATCC 22294 / BCRC 22015 / CBS 2517 / CECT 1963 / NBRC 1671 / NRRL Y-8276</strain>
    </source>
</reference>
<dbReference type="GO" id="GO:0000045">
    <property type="term" value="P:autophagosome assembly"/>
    <property type="evidence" value="ECO:0007669"/>
    <property type="project" value="EnsemblFungi"/>
</dbReference>
<evidence type="ECO:0000256" key="8">
    <source>
        <dbReference type="ARBA" id="ARBA00022927"/>
    </source>
</evidence>
<evidence type="ECO:0000256" key="11">
    <source>
        <dbReference type="RuleBase" id="RU363115"/>
    </source>
</evidence>
<evidence type="ECO:0000256" key="2">
    <source>
        <dbReference type="ARBA" id="ARBA00010958"/>
    </source>
</evidence>
<dbReference type="InParanoid" id="H2APC6"/>
<dbReference type="GO" id="GO:0005829">
    <property type="term" value="C:cytosol"/>
    <property type="evidence" value="ECO:0007669"/>
    <property type="project" value="EnsemblFungi"/>
</dbReference>
<dbReference type="PANTHER" id="PTHR22624">
    <property type="entry name" value="CYSTEINE PROTEASE ATG4"/>
    <property type="match status" value="1"/>
</dbReference>
<dbReference type="InterPro" id="IPR046792">
    <property type="entry name" value="Peptidase_C54_cat"/>
</dbReference>
<comment type="function">
    <text evidence="11">Required for selective autophagic degradation of the nucleus (nucleophagy) as well as for mitophagy which contributes to regulate mitochondrial quantity and quality by eliminating the mitochondria to a basal level to fulfill cellular energy requirements and preventing excess ROS production.</text>
</comment>
<dbReference type="GO" id="GO:0019786">
    <property type="term" value="F:protein-phosphatidylethanolamide deconjugating activity"/>
    <property type="evidence" value="ECO:0007669"/>
    <property type="project" value="EnsemblFungi"/>
</dbReference>
<name>H2APC6_KAZAF</name>
<dbReference type="EC" id="3.4.22.-" evidence="11"/>
<evidence type="ECO:0000256" key="3">
    <source>
        <dbReference type="ARBA" id="ARBA00022448"/>
    </source>
</evidence>
<keyword evidence="8" id="KW-0653">Protein transport</keyword>
<keyword evidence="6 11" id="KW-0378">Hydrolase</keyword>
<dbReference type="FunCoup" id="H2APC6">
    <property type="interactions" value="340"/>
</dbReference>
<dbReference type="GO" id="GO:0034727">
    <property type="term" value="P:piecemeal microautophagy of the nucleus"/>
    <property type="evidence" value="ECO:0007669"/>
    <property type="project" value="EnsemblFungi"/>
</dbReference>
<dbReference type="GO" id="GO:0016485">
    <property type="term" value="P:protein processing"/>
    <property type="evidence" value="ECO:0007669"/>
    <property type="project" value="TreeGrafter"/>
</dbReference>
<dbReference type="GO" id="GO:0005739">
    <property type="term" value="C:mitochondrion"/>
    <property type="evidence" value="ECO:0007669"/>
    <property type="project" value="EnsemblFungi"/>
</dbReference>
<feature type="domain" description="Peptidase C54 catalytic" evidence="12">
    <location>
        <begin position="59"/>
        <end position="347"/>
    </location>
</feature>
<dbReference type="GeneID" id="13886411"/>
<dbReference type="EMBL" id="HE650821">
    <property type="protein sequence ID" value="CCF56226.1"/>
    <property type="molecule type" value="Genomic_DNA"/>
</dbReference>
<dbReference type="Proteomes" id="UP000005220">
    <property type="component" value="Chromosome 1"/>
</dbReference>
<dbReference type="PANTHER" id="PTHR22624:SF49">
    <property type="entry name" value="CYSTEINE PROTEASE"/>
    <property type="match status" value="1"/>
</dbReference>
<dbReference type="Pfam" id="PF03416">
    <property type="entry name" value="Peptidase_C54"/>
    <property type="match status" value="1"/>
</dbReference>
<protein>
    <recommendedName>
        <fullName evidence="11">Cysteine protease</fullName>
        <ecNumber evidence="11">3.4.22.-</ecNumber>
    </recommendedName>
</protein>
<comment type="subcellular location">
    <subcellularLocation>
        <location evidence="11">Nucleus</location>
    </subcellularLocation>
    <subcellularLocation>
        <location evidence="11">Cytoplasm</location>
    </subcellularLocation>
    <subcellularLocation>
        <location evidence="1">Preautophagosomal structure</location>
    </subcellularLocation>
</comment>
<dbReference type="InterPro" id="IPR005078">
    <property type="entry name" value="Peptidase_C54"/>
</dbReference>
<evidence type="ECO:0000256" key="6">
    <source>
        <dbReference type="ARBA" id="ARBA00022801"/>
    </source>
</evidence>